<comment type="caution">
    <text evidence="2">The sequence shown here is derived from an EMBL/GenBank/DDBJ whole genome shotgun (WGS) entry which is preliminary data.</text>
</comment>
<name>A0A8J6JI31_9FIRM</name>
<evidence type="ECO:0000259" key="1">
    <source>
        <dbReference type="PROSITE" id="PS50042"/>
    </source>
</evidence>
<sequence length="143" mass="14970">MKRSEIIVAVVDGLGGGIGKSLVEKLKKTQPDLHVRALGTNSEATGRMLKAGADDGATGENAVVVNAGKARIILGVVTILASGGLLGEITPDMARAVGESDALKILIPMERCRIKLPVEGAPVSQYLDRAMDLVADEVRRLTE</sequence>
<dbReference type="EMBL" id="JACOPQ010000003">
    <property type="protein sequence ID" value="MBC5736523.1"/>
    <property type="molecule type" value="Genomic_DNA"/>
</dbReference>
<proteinExistence type="predicted"/>
<dbReference type="AlphaFoldDB" id="A0A8J6JI31"/>
<dbReference type="PROSITE" id="PS50042">
    <property type="entry name" value="CNMP_BINDING_3"/>
    <property type="match status" value="1"/>
</dbReference>
<protein>
    <submittedName>
        <fullName evidence="2">DUF3842 family protein</fullName>
    </submittedName>
</protein>
<reference evidence="2" key="1">
    <citation type="submission" date="2020-08" db="EMBL/GenBank/DDBJ databases">
        <title>Genome public.</title>
        <authorList>
            <person name="Liu C."/>
            <person name="Sun Q."/>
        </authorList>
    </citation>
    <scope>NUCLEOTIDE SEQUENCE</scope>
    <source>
        <strain evidence="2">NSJ-52</strain>
    </source>
</reference>
<accession>A0A8J6JI31</accession>
<organism evidence="2 3">
    <name type="scientific">Lawsonibacter faecis</name>
    <dbReference type="NCBI Taxonomy" id="2763052"/>
    <lineage>
        <taxon>Bacteria</taxon>
        <taxon>Bacillati</taxon>
        <taxon>Bacillota</taxon>
        <taxon>Clostridia</taxon>
        <taxon>Eubacteriales</taxon>
        <taxon>Oscillospiraceae</taxon>
        <taxon>Lawsonibacter</taxon>
    </lineage>
</organism>
<dbReference type="RefSeq" id="WP_155148233.1">
    <property type="nucleotide sequence ID" value="NZ_JACOPQ010000003.1"/>
</dbReference>
<dbReference type="Proteomes" id="UP000607645">
    <property type="component" value="Unassembled WGS sequence"/>
</dbReference>
<dbReference type="InterPro" id="IPR000595">
    <property type="entry name" value="cNMP-bd_dom"/>
</dbReference>
<feature type="domain" description="Cyclic nucleotide-binding" evidence="1">
    <location>
        <begin position="56"/>
        <end position="89"/>
    </location>
</feature>
<dbReference type="Pfam" id="PF12953">
    <property type="entry name" value="DUF3842"/>
    <property type="match status" value="1"/>
</dbReference>
<keyword evidence="3" id="KW-1185">Reference proteome</keyword>
<evidence type="ECO:0000313" key="2">
    <source>
        <dbReference type="EMBL" id="MBC5736523.1"/>
    </source>
</evidence>
<dbReference type="InterPro" id="IPR024208">
    <property type="entry name" value="DUF3842"/>
</dbReference>
<evidence type="ECO:0000313" key="3">
    <source>
        <dbReference type="Proteomes" id="UP000607645"/>
    </source>
</evidence>
<gene>
    <name evidence="2" type="ORF">H8S62_05820</name>
</gene>